<dbReference type="KEGG" id="dor:Desor_3151"/>
<accession>G7W6M3</accession>
<evidence type="ECO:0000313" key="5">
    <source>
        <dbReference type="Proteomes" id="UP000006346"/>
    </source>
</evidence>
<dbReference type="Gene3D" id="3.50.70.20">
    <property type="entry name" value="Cytochrome P460"/>
    <property type="match status" value="1"/>
</dbReference>
<dbReference type="OrthoDB" id="9796416at2"/>
<dbReference type="PROSITE" id="PS51257">
    <property type="entry name" value="PROKAR_LIPOPROTEIN"/>
    <property type="match status" value="1"/>
</dbReference>
<name>G7W6M3_DESOD</name>
<reference evidence="5" key="1">
    <citation type="submission" date="2011-11" db="EMBL/GenBank/DDBJ databases">
        <title>Complete sequence of Desulfosporosinus orientis DSM 765.</title>
        <authorList>
            <person name="Lucas S."/>
            <person name="Han J."/>
            <person name="Lapidus A."/>
            <person name="Cheng J.-F."/>
            <person name="Goodwin L."/>
            <person name="Pitluck S."/>
            <person name="Peters L."/>
            <person name="Ovchinnikova G."/>
            <person name="Teshima H."/>
            <person name="Detter J.C."/>
            <person name="Han C."/>
            <person name="Tapia R."/>
            <person name="Land M."/>
            <person name="Hauser L."/>
            <person name="Kyrpides N."/>
            <person name="Ivanova N."/>
            <person name="Pagani I."/>
            <person name="Pester M."/>
            <person name="Spring S."/>
            <person name="Ollivier B."/>
            <person name="Rattei T."/>
            <person name="Klenk H.-P."/>
            <person name="Wagner M."/>
            <person name="Loy A."/>
            <person name="Woyke T."/>
        </authorList>
    </citation>
    <scope>NUCLEOTIDE SEQUENCE [LARGE SCALE GENOMIC DNA]</scope>
    <source>
        <strain evidence="5">ATCC 19365 / DSM 765 / NCIMB 8382 / VKM B-1628</strain>
    </source>
</reference>
<evidence type="ECO:0000256" key="2">
    <source>
        <dbReference type="SAM" id="SignalP"/>
    </source>
</evidence>
<dbReference type="HOGENOM" id="CLU_1406772_0_0_9"/>
<dbReference type="eggNOG" id="ENOG50304I6">
    <property type="taxonomic scope" value="Bacteria"/>
</dbReference>
<protein>
    <recommendedName>
        <fullName evidence="3">Cytochrome P460 domain-containing protein</fullName>
    </recommendedName>
</protein>
<evidence type="ECO:0000259" key="3">
    <source>
        <dbReference type="Pfam" id="PF16694"/>
    </source>
</evidence>
<dbReference type="InterPro" id="IPR032033">
    <property type="entry name" value="Cytochrome_P460"/>
</dbReference>
<dbReference type="RefSeq" id="WP_014185469.1">
    <property type="nucleotide sequence ID" value="NC_016584.1"/>
</dbReference>
<dbReference type="Proteomes" id="UP000006346">
    <property type="component" value="Chromosome"/>
</dbReference>
<keyword evidence="2" id="KW-0732">Signal</keyword>
<feature type="chain" id="PRO_5038848841" description="Cytochrome P460 domain-containing protein" evidence="2">
    <location>
        <begin position="25"/>
        <end position="193"/>
    </location>
</feature>
<feature type="region of interest" description="Disordered" evidence="1">
    <location>
        <begin position="32"/>
        <end position="64"/>
    </location>
</feature>
<evidence type="ECO:0000313" key="4">
    <source>
        <dbReference type="EMBL" id="AET68661.1"/>
    </source>
</evidence>
<dbReference type="CDD" id="cd20716">
    <property type="entry name" value="cyt_P460_fam"/>
    <property type="match status" value="1"/>
</dbReference>
<evidence type="ECO:0000256" key="1">
    <source>
        <dbReference type="SAM" id="MobiDB-lite"/>
    </source>
</evidence>
<dbReference type="AlphaFoldDB" id="G7W6M3"/>
<feature type="domain" description="Cytochrome P460" evidence="3">
    <location>
        <begin position="80"/>
        <end position="185"/>
    </location>
</feature>
<reference evidence="4 5" key="2">
    <citation type="journal article" date="2012" name="J. Bacteriol.">
        <title>Complete genome sequences of Desulfosporosinus orientis DSM765T, Desulfosporosinus youngiae DSM17734T, Desulfosporosinus meridiei DSM13257T, and Desulfosporosinus acidiphilus DSM22704T.</title>
        <authorList>
            <person name="Pester M."/>
            <person name="Brambilla E."/>
            <person name="Alazard D."/>
            <person name="Rattei T."/>
            <person name="Weinmaier T."/>
            <person name="Han J."/>
            <person name="Lucas S."/>
            <person name="Lapidus A."/>
            <person name="Cheng J.F."/>
            <person name="Goodwin L."/>
            <person name="Pitluck S."/>
            <person name="Peters L."/>
            <person name="Ovchinnikova G."/>
            <person name="Teshima H."/>
            <person name="Detter J.C."/>
            <person name="Han C.S."/>
            <person name="Tapia R."/>
            <person name="Land M.L."/>
            <person name="Hauser L."/>
            <person name="Kyrpides N.C."/>
            <person name="Ivanova N.N."/>
            <person name="Pagani I."/>
            <person name="Huntmann M."/>
            <person name="Wei C.L."/>
            <person name="Davenport K.W."/>
            <person name="Daligault H."/>
            <person name="Chain P.S."/>
            <person name="Chen A."/>
            <person name="Mavromatis K."/>
            <person name="Markowitz V."/>
            <person name="Szeto E."/>
            <person name="Mikhailova N."/>
            <person name="Pati A."/>
            <person name="Wagner M."/>
            <person name="Woyke T."/>
            <person name="Ollivier B."/>
            <person name="Klenk H.P."/>
            <person name="Spring S."/>
            <person name="Loy A."/>
        </authorList>
    </citation>
    <scope>NUCLEOTIDE SEQUENCE [LARGE SCALE GENOMIC DNA]</scope>
    <source>
        <strain evidence="5">ATCC 19365 / DSM 765 / NCIMB 8382 / VKM B-1628</strain>
    </source>
</reference>
<dbReference type="EMBL" id="CP003108">
    <property type="protein sequence ID" value="AET68661.1"/>
    <property type="molecule type" value="Genomic_DNA"/>
</dbReference>
<dbReference type="PATRIC" id="fig|768706.3.peg.3174"/>
<organism evidence="4 5">
    <name type="scientific">Desulfosporosinus orientis (strain ATCC 19365 / DSM 765 / NCIMB 8382 / VKM B-1628 / Singapore I)</name>
    <name type="common">Desulfotomaculum orientis</name>
    <dbReference type="NCBI Taxonomy" id="768706"/>
    <lineage>
        <taxon>Bacteria</taxon>
        <taxon>Bacillati</taxon>
        <taxon>Bacillota</taxon>
        <taxon>Clostridia</taxon>
        <taxon>Eubacteriales</taxon>
        <taxon>Desulfitobacteriaceae</taxon>
        <taxon>Desulfosporosinus</taxon>
    </lineage>
</organism>
<dbReference type="STRING" id="768706.Desor_3151"/>
<dbReference type="Pfam" id="PF16694">
    <property type="entry name" value="Cytochrome_P460"/>
    <property type="match status" value="1"/>
</dbReference>
<dbReference type="InterPro" id="IPR038142">
    <property type="entry name" value="Cytochrome_P460_sp"/>
</dbReference>
<proteinExistence type="predicted"/>
<keyword evidence="5" id="KW-1185">Reference proteome</keyword>
<feature type="signal peptide" evidence="2">
    <location>
        <begin position="1"/>
        <end position="24"/>
    </location>
</feature>
<gene>
    <name evidence="4" type="ordered locus">Desor_3151</name>
</gene>
<sequence length="193" mass="21805">MKKLLLLVFLALTLVIALSLTACSRNYNVTANSNQQAEQASTSPSISKQEGTKENVAQTPPSTTVDELVKFPENYADGVLYTTVNRSNIREEIFTSREAVNAVKSGQPIPSGTVITLMDYRDGKLFRYVVMEKHTGWGVEYPPEKRNGEWEFQAFNADKSVNEKEDLNRCFSCHKSAEQKDFVYTFDQMRSVK</sequence>